<dbReference type="KEGG" id="nde:NIDE1701"/>
<name>D8PDX5_9BACT</name>
<organism evidence="2 3">
    <name type="scientific">Nitrospira defluvii</name>
    <dbReference type="NCBI Taxonomy" id="330214"/>
    <lineage>
        <taxon>Bacteria</taxon>
        <taxon>Pseudomonadati</taxon>
        <taxon>Nitrospirota</taxon>
        <taxon>Nitrospiria</taxon>
        <taxon>Nitrospirales</taxon>
        <taxon>Nitrospiraceae</taxon>
        <taxon>Nitrospira</taxon>
    </lineage>
</organism>
<keyword evidence="1" id="KW-1133">Transmembrane helix</keyword>
<dbReference type="Proteomes" id="UP000001660">
    <property type="component" value="Chromosome"/>
</dbReference>
<dbReference type="HOGENOM" id="CLU_1479502_0_0_0"/>
<dbReference type="AlphaFoldDB" id="D8PDX5"/>
<feature type="transmembrane region" description="Helical" evidence="1">
    <location>
        <begin position="21"/>
        <end position="43"/>
    </location>
</feature>
<sequence length="182" mass="20335">MKLRTLESYRERKGCMRRYRQVVMWMAGALLLQGCVGFGAWTLGSRTESSDHPTIDRTRGVLDVRNGDPEGTLKTATELRAQWGEPDRVEPLDGGKEEWIYKTEGLRWSGLVLFVVIVPLPAMLPVGSQYVSFLMHDGRIEKVTRADWAFKAGAYCGFFGMMYGGLGCGTGTFGEQRSLATR</sequence>
<dbReference type="EMBL" id="FP929003">
    <property type="protein sequence ID" value="CBK41434.1"/>
    <property type="molecule type" value="Genomic_DNA"/>
</dbReference>
<dbReference type="PROSITE" id="PS51257">
    <property type="entry name" value="PROKAR_LIPOPROTEIN"/>
    <property type="match status" value="1"/>
</dbReference>
<accession>D8PDX5</accession>
<keyword evidence="3" id="KW-1185">Reference proteome</keyword>
<gene>
    <name evidence="2" type="ORF">NIDE1701</name>
</gene>
<evidence type="ECO:0008006" key="4">
    <source>
        <dbReference type="Google" id="ProtNLM"/>
    </source>
</evidence>
<proteinExistence type="predicted"/>
<evidence type="ECO:0000313" key="3">
    <source>
        <dbReference type="Proteomes" id="UP000001660"/>
    </source>
</evidence>
<feature type="transmembrane region" description="Helical" evidence="1">
    <location>
        <begin position="108"/>
        <end position="127"/>
    </location>
</feature>
<protein>
    <recommendedName>
        <fullName evidence="4">Lipoprotein</fullName>
    </recommendedName>
</protein>
<evidence type="ECO:0000313" key="2">
    <source>
        <dbReference type="EMBL" id="CBK41434.1"/>
    </source>
</evidence>
<feature type="transmembrane region" description="Helical" evidence="1">
    <location>
        <begin position="148"/>
        <end position="166"/>
    </location>
</feature>
<evidence type="ECO:0000256" key="1">
    <source>
        <dbReference type="SAM" id="Phobius"/>
    </source>
</evidence>
<keyword evidence="1" id="KW-0472">Membrane</keyword>
<keyword evidence="1" id="KW-0812">Transmembrane</keyword>
<reference evidence="2 3" key="1">
    <citation type="journal article" date="2010" name="Proc. Natl. Acad. Sci. U.S.A.">
        <title>A Nitrospira metagenome illuminates the physiology and evolution of globally important nitrite-oxidizing bacteria.</title>
        <authorList>
            <person name="Lucker S."/>
            <person name="Wagner M."/>
            <person name="Maixner F."/>
            <person name="Pelletier E."/>
            <person name="Koch H."/>
            <person name="Vacherie B."/>
            <person name="Rattei T."/>
            <person name="Sinninghe Damste J."/>
            <person name="Spieck E."/>
            <person name="Le Paslier D."/>
            <person name="Daims H."/>
        </authorList>
    </citation>
    <scope>NUCLEOTIDE SEQUENCE [LARGE SCALE GENOMIC DNA]</scope>
</reference>